<proteinExistence type="predicted"/>
<dbReference type="EMBL" id="JWSP02000004">
    <property type="protein sequence ID" value="PNO34707.1"/>
    <property type="molecule type" value="Genomic_DNA"/>
</dbReference>
<sequence>MCFITAQKALAIHRAFIFAVKTSVYEPGHTPPVLPTVRLFCQCRIALTLSQSTEHYFVGPVSASATGH</sequence>
<protein>
    <submittedName>
        <fullName evidence="1">Uncharacterized protein</fullName>
    </submittedName>
</protein>
<organism evidence="1 2">
    <name type="scientific">Salmonella enterica subsp. houtenae serovar 50:g,z51:-</name>
    <dbReference type="NCBI Taxonomy" id="1173947"/>
    <lineage>
        <taxon>Bacteria</taxon>
        <taxon>Pseudomonadati</taxon>
        <taxon>Pseudomonadota</taxon>
        <taxon>Gammaproteobacteria</taxon>
        <taxon>Enterobacterales</taxon>
        <taxon>Enterobacteriaceae</taxon>
        <taxon>Salmonella</taxon>
    </lineage>
</organism>
<comment type="caution">
    <text evidence="1">The sequence shown here is derived from an EMBL/GenBank/DDBJ whole genome shotgun (WGS) entry which is preliminary data.</text>
</comment>
<name>A0A2K0JHE9_SALHO</name>
<reference evidence="2" key="1">
    <citation type="submission" date="2017-12" db="EMBL/GenBank/DDBJ databases">
        <title>FDA dAtabase for Regulatory Grade micrObial Sequences (FDA-ARGOS): Supporting development and validation of Infectious Disease Dx tests.</title>
        <authorList>
            <person name="Sichtig H."/>
            <person name="Tallon L."/>
            <person name="Sadzewicz L."/>
            <person name="Sengamalay N."/>
            <person name="Nagaraj S."/>
            <person name="Vavikolanu K."/>
            <person name="Aluvathingal J."/>
            <person name="Nadendla S."/>
            <person name="Pirone D.C."/>
            <person name="Hoffman M."/>
            <person name="Muruvanda T."/>
            <person name="Allard M."/>
            <person name="Evans P."/>
        </authorList>
    </citation>
    <scope>NUCLEOTIDE SEQUENCE [LARGE SCALE GENOMIC DNA]</scope>
    <source>
        <strain evidence="2">FDAARGOS_55</strain>
    </source>
</reference>
<evidence type="ECO:0000313" key="1">
    <source>
        <dbReference type="EMBL" id="PNO34707.1"/>
    </source>
</evidence>
<evidence type="ECO:0000313" key="2">
    <source>
        <dbReference type="Proteomes" id="UP000236163"/>
    </source>
</evidence>
<gene>
    <name evidence="1" type="ORF">RK55_016985</name>
</gene>
<dbReference type="Proteomes" id="UP000236163">
    <property type="component" value="Unassembled WGS sequence"/>
</dbReference>
<dbReference type="AlphaFoldDB" id="A0A2K0JHE9"/>
<accession>A0A2K0JHE9</accession>